<dbReference type="AlphaFoldDB" id="A0A5S9M7Q0"/>
<evidence type="ECO:0000313" key="1">
    <source>
        <dbReference type="EMBL" id="BBP89590.1"/>
    </source>
</evidence>
<gene>
    <name evidence="1" type="ORF">BsIDN1_32080</name>
</gene>
<organism evidence="1 2">
    <name type="scientific">Bacillus safensis</name>
    <dbReference type="NCBI Taxonomy" id="561879"/>
    <lineage>
        <taxon>Bacteria</taxon>
        <taxon>Bacillati</taxon>
        <taxon>Bacillota</taxon>
        <taxon>Bacilli</taxon>
        <taxon>Bacillales</taxon>
        <taxon>Bacillaceae</taxon>
        <taxon>Bacillus</taxon>
    </lineage>
</organism>
<dbReference type="Proteomes" id="UP000464658">
    <property type="component" value="Chromosome"/>
</dbReference>
<proteinExistence type="predicted"/>
<protein>
    <submittedName>
        <fullName evidence="1">Uncharacterized protein</fullName>
    </submittedName>
</protein>
<accession>A0A5S9M7Q0</accession>
<dbReference type="EMBL" id="AP021906">
    <property type="protein sequence ID" value="BBP89590.1"/>
    <property type="molecule type" value="Genomic_DNA"/>
</dbReference>
<evidence type="ECO:0000313" key="2">
    <source>
        <dbReference type="Proteomes" id="UP000464658"/>
    </source>
</evidence>
<reference evidence="1 2" key="1">
    <citation type="submission" date="2019-12" db="EMBL/GenBank/DDBJ databases">
        <title>Full genome sequence of a Bacillus safensis strain isolated from commercially available natto in Indonesia.</title>
        <authorList>
            <person name="Yoshida M."/>
            <person name="Uomi M."/>
            <person name="Waturangi D."/>
            <person name="Ekaputri J.J."/>
            <person name="Setiamarga D.H.E."/>
        </authorList>
    </citation>
    <scope>NUCLEOTIDE SEQUENCE [LARGE SCALE GENOMIC DNA]</scope>
    <source>
        <strain evidence="1 2">IDN1</strain>
    </source>
</reference>
<name>A0A5S9M7Q0_BACIA</name>
<sequence length="46" mass="5592">MVDFFFRFEHLYVVFEKKHSILYIVNNEMINNTKKLGRDGIDSNRI</sequence>